<proteinExistence type="predicted"/>
<keyword evidence="3" id="KW-0804">Transcription</keyword>
<feature type="region of interest" description="Disordered" evidence="4">
    <location>
        <begin position="1"/>
        <end position="26"/>
    </location>
</feature>
<dbReference type="SUPFAM" id="SSF46689">
    <property type="entry name" value="Homeodomain-like"/>
    <property type="match status" value="1"/>
</dbReference>
<dbReference type="InterPro" id="IPR011051">
    <property type="entry name" value="RmlC_Cupin_sf"/>
</dbReference>
<dbReference type="PRINTS" id="PR00032">
    <property type="entry name" value="HTHARAC"/>
</dbReference>
<keyword evidence="7" id="KW-1185">Reference proteome</keyword>
<gene>
    <name evidence="6" type="ORF">FE784_39640</name>
</gene>
<dbReference type="InterPro" id="IPR014710">
    <property type="entry name" value="RmlC-like_jellyroll"/>
</dbReference>
<keyword evidence="1" id="KW-0805">Transcription regulation</keyword>
<dbReference type="Gene3D" id="1.10.10.60">
    <property type="entry name" value="Homeodomain-like"/>
    <property type="match status" value="1"/>
</dbReference>
<dbReference type="PANTHER" id="PTHR43280">
    <property type="entry name" value="ARAC-FAMILY TRANSCRIPTIONAL REGULATOR"/>
    <property type="match status" value="1"/>
</dbReference>
<dbReference type="GO" id="GO:0003700">
    <property type="term" value="F:DNA-binding transcription factor activity"/>
    <property type="evidence" value="ECO:0007669"/>
    <property type="project" value="InterPro"/>
</dbReference>
<dbReference type="EMBL" id="VDCQ01000120">
    <property type="protein sequence ID" value="TNJ55055.1"/>
    <property type="molecule type" value="Genomic_DNA"/>
</dbReference>
<dbReference type="OrthoDB" id="62429at2"/>
<dbReference type="Pfam" id="PF12833">
    <property type="entry name" value="HTH_18"/>
    <property type="match status" value="1"/>
</dbReference>
<accession>A0A5C4SXM0</accession>
<evidence type="ECO:0000313" key="6">
    <source>
        <dbReference type="EMBL" id="TNJ55055.1"/>
    </source>
</evidence>
<dbReference type="AlphaFoldDB" id="A0A5C4SXM0"/>
<evidence type="ECO:0000256" key="1">
    <source>
        <dbReference type="ARBA" id="ARBA00023015"/>
    </source>
</evidence>
<dbReference type="InterPro" id="IPR020449">
    <property type="entry name" value="Tscrpt_reg_AraC-type_HTH"/>
</dbReference>
<dbReference type="SUPFAM" id="SSF51182">
    <property type="entry name" value="RmlC-like cupins"/>
    <property type="match status" value="1"/>
</dbReference>
<evidence type="ECO:0000256" key="3">
    <source>
        <dbReference type="ARBA" id="ARBA00023163"/>
    </source>
</evidence>
<dbReference type="Pfam" id="PF02311">
    <property type="entry name" value="AraC_binding"/>
    <property type="match status" value="1"/>
</dbReference>
<name>A0A5C4SXM0_9BACL</name>
<reference evidence="6 7" key="1">
    <citation type="submission" date="2019-05" db="EMBL/GenBank/DDBJ databases">
        <title>We sequenced the genome of Paenibacillus hemerocallicola KCTC 33185 for further insight into its adaptation and study the phylogeny of Paenibacillus.</title>
        <authorList>
            <person name="Narsing Rao M.P."/>
        </authorList>
    </citation>
    <scope>NUCLEOTIDE SEQUENCE [LARGE SCALE GENOMIC DNA]</scope>
    <source>
        <strain evidence="6 7">KCTC 33185</strain>
    </source>
</reference>
<dbReference type="GO" id="GO:0043565">
    <property type="term" value="F:sequence-specific DNA binding"/>
    <property type="evidence" value="ECO:0007669"/>
    <property type="project" value="InterPro"/>
</dbReference>
<protein>
    <submittedName>
        <fullName evidence="6">Helix-turn-helix domain-containing protein</fullName>
    </submittedName>
</protein>
<dbReference type="PROSITE" id="PS00041">
    <property type="entry name" value="HTH_ARAC_FAMILY_1"/>
    <property type="match status" value="1"/>
</dbReference>
<dbReference type="PROSITE" id="PS01124">
    <property type="entry name" value="HTH_ARAC_FAMILY_2"/>
    <property type="match status" value="1"/>
</dbReference>
<dbReference type="Gene3D" id="2.60.120.10">
    <property type="entry name" value="Jelly Rolls"/>
    <property type="match status" value="1"/>
</dbReference>
<dbReference type="Proteomes" id="UP000307943">
    <property type="component" value="Unassembled WGS sequence"/>
</dbReference>
<dbReference type="InterPro" id="IPR018060">
    <property type="entry name" value="HTH_AraC"/>
</dbReference>
<keyword evidence="2" id="KW-0238">DNA-binding</keyword>
<evidence type="ECO:0000256" key="4">
    <source>
        <dbReference type="SAM" id="MobiDB-lite"/>
    </source>
</evidence>
<evidence type="ECO:0000256" key="2">
    <source>
        <dbReference type="ARBA" id="ARBA00023125"/>
    </source>
</evidence>
<organism evidence="6 7">
    <name type="scientific">Paenibacillus hemerocallicola</name>
    <dbReference type="NCBI Taxonomy" id="1172614"/>
    <lineage>
        <taxon>Bacteria</taxon>
        <taxon>Bacillati</taxon>
        <taxon>Bacillota</taxon>
        <taxon>Bacilli</taxon>
        <taxon>Bacillales</taxon>
        <taxon>Paenibacillaceae</taxon>
        <taxon>Paenibacillus</taxon>
    </lineage>
</organism>
<comment type="caution">
    <text evidence="6">The sequence shown here is derived from an EMBL/GenBank/DDBJ whole genome shotgun (WGS) entry which is preliminary data.</text>
</comment>
<feature type="domain" description="HTH araC/xylS-type" evidence="5">
    <location>
        <begin position="274"/>
        <end position="372"/>
    </location>
</feature>
<feature type="compositionally biased region" description="Polar residues" evidence="4">
    <location>
        <begin position="1"/>
        <end position="14"/>
    </location>
</feature>
<dbReference type="InterPro" id="IPR009057">
    <property type="entry name" value="Homeodomain-like_sf"/>
</dbReference>
<evidence type="ECO:0000259" key="5">
    <source>
        <dbReference type="PROSITE" id="PS01124"/>
    </source>
</evidence>
<dbReference type="InterPro" id="IPR018062">
    <property type="entry name" value="HTH_AraC-typ_CS"/>
</dbReference>
<sequence>MSQTAVTFTRSPSASRPLACPPPPIPPQPINPIRIISMSTTLSLHISICQPMKYNKGISAAWLCGLGPTFCHFGRGAIVMESSDRPRYVLGEELAIRKLVTFYYREMSRQFYTSGEKHDFWEFVYVDNGELEVFTDSGRHHLAQGDMIFYKPNLFHGGKALNSTAPNLIILSFECTAPCMAFFEDKSFRLHENERLLLSRIVQEGLQAFDPPINSPHLAGCPSKRDGAAFGGDQLIRNYLEILLIELIRKGAPGKDAARLSSVSVEQHGDEFVSSVIGYLQNNLARSFKFDQLCEEFAISRTRMKALFREKHGIGVMEYFNRLKIEQAKRLIREEAATVSEIAERLGYSSLHYFSKQFKRIMDMTPSDYARSITARAERIRGKPHDSVDNGR</sequence>
<evidence type="ECO:0000313" key="7">
    <source>
        <dbReference type="Proteomes" id="UP000307943"/>
    </source>
</evidence>
<dbReference type="PANTHER" id="PTHR43280:SF28">
    <property type="entry name" value="HTH-TYPE TRANSCRIPTIONAL ACTIVATOR RHAS"/>
    <property type="match status" value="1"/>
</dbReference>
<dbReference type="InterPro" id="IPR003313">
    <property type="entry name" value="AraC-bd"/>
</dbReference>
<dbReference type="SMART" id="SM00342">
    <property type="entry name" value="HTH_ARAC"/>
    <property type="match status" value="1"/>
</dbReference>